<reference evidence="3" key="1">
    <citation type="submission" date="2025-08" db="UniProtKB">
        <authorList>
            <consortium name="Ensembl"/>
        </authorList>
    </citation>
    <scope>IDENTIFICATION</scope>
</reference>
<dbReference type="GO" id="GO:0070062">
    <property type="term" value="C:extracellular exosome"/>
    <property type="evidence" value="ECO:0007669"/>
    <property type="project" value="TreeGrafter"/>
</dbReference>
<dbReference type="InterPro" id="IPR011990">
    <property type="entry name" value="TPR-like_helical_dom_sf"/>
</dbReference>
<dbReference type="SMART" id="SM00028">
    <property type="entry name" value="TPR"/>
    <property type="match status" value="4"/>
</dbReference>
<keyword evidence="1" id="KW-0677">Repeat</keyword>
<protein>
    <recommendedName>
        <fullName evidence="5">Cilia and flagella associated protein 70</fullName>
    </recommendedName>
</protein>
<proteinExistence type="predicted"/>
<organism evidence="3 4">
    <name type="scientific">Mastacembelus armatus</name>
    <name type="common">zig-zag eel</name>
    <dbReference type="NCBI Taxonomy" id="205130"/>
    <lineage>
        <taxon>Eukaryota</taxon>
        <taxon>Metazoa</taxon>
        <taxon>Chordata</taxon>
        <taxon>Craniata</taxon>
        <taxon>Vertebrata</taxon>
        <taxon>Euteleostomi</taxon>
        <taxon>Actinopterygii</taxon>
        <taxon>Neopterygii</taxon>
        <taxon>Teleostei</taxon>
        <taxon>Neoteleostei</taxon>
        <taxon>Acanthomorphata</taxon>
        <taxon>Anabantaria</taxon>
        <taxon>Synbranchiformes</taxon>
        <taxon>Mastacembelidae</taxon>
        <taxon>Mastacembelus</taxon>
    </lineage>
</organism>
<evidence type="ECO:0000256" key="1">
    <source>
        <dbReference type="ARBA" id="ARBA00022737"/>
    </source>
</evidence>
<sequence>MKGKENSVKDGYNIKITVIRGNYLKGKTAENFRSFLQVEMDGMVLGQSDKKPFDPEHQLVIYDFDCNFHCPSDTQALSDIAQKPVILTVTEVLPKEKRVETKTAVLGQAVVDLLPLLHGQCSFTAKVPLNPMTSSQARESSQDPRHRPTLDVHVTVLEPLLCETERAACTLLKVTVETAYCVPESWMLPPDCAPTPCTYTAALQVPLTDADVWALNGHCHYLQRAFYDAQDSYERSLNLSQQPSDSFLVLLRLGSIYLQQEKFKQAKVIYLQACEQFPSCPTWLGLGTACYQLQELSLAEEALIEANYLNHQNAEMWAYLSLISLKSGKKEEAELFYKYAVKVSYVNSILQIKVF</sequence>
<dbReference type="GO" id="GO:0003341">
    <property type="term" value="P:cilium movement"/>
    <property type="evidence" value="ECO:0007669"/>
    <property type="project" value="TreeGrafter"/>
</dbReference>
<name>A0A3Q3LN62_9TELE</name>
<accession>A0A3Q3LN62</accession>
<dbReference type="InterPro" id="IPR019734">
    <property type="entry name" value="TPR_rpt"/>
</dbReference>
<dbReference type="GO" id="GO:0031514">
    <property type="term" value="C:motile cilium"/>
    <property type="evidence" value="ECO:0007669"/>
    <property type="project" value="TreeGrafter"/>
</dbReference>
<evidence type="ECO:0008006" key="5">
    <source>
        <dbReference type="Google" id="ProtNLM"/>
    </source>
</evidence>
<dbReference type="GeneTree" id="ENSGT00390000013319"/>
<dbReference type="Gene3D" id="1.25.40.10">
    <property type="entry name" value="Tetratricopeptide repeat domain"/>
    <property type="match status" value="1"/>
</dbReference>
<dbReference type="AlphaFoldDB" id="A0A3Q3LN62"/>
<evidence type="ECO:0000313" key="4">
    <source>
        <dbReference type="Proteomes" id="UP000261640"/>
    </source>
</evidence>
<dbReference type="STRING" id="205130.ENSMAMP00000014642"/>
<dbReference type="Pfam" id="PF13181">
    <property type="entry name" value="TPR_8"/>
    <property type="match status" value="1"/>
</dbReference>
<evidence type="ECO:0000256" key="2">
    <source>
        <dbReference type="ARBA" id="ARBA00022803"/>
    </source>
</evidence>
<dbReference type="PANTHER" id="PTHR44314:SF1">
    <property type="entry name" value="CILIA- AND FLAGELLA-ASSOCIATED PROTEIN 70"/>
    <property type="match status" value="1"/>
</dbReference>
<dbReference type="Proteomes" id="UP000261640">
    <property type="component" value="Unplaced"/>
</dbReference>
<dbReference type="GO" id="GO:0060271">
    <property type="term" value="P:cilium assembly"/>
    <property type="evidence" value="ECO:0007669"/>
    <property type="project" value="TreeGrafter"/>
</dbReference>
<reference evidence="3" key="2">
    <citation type="submission" date="2025-09" db="UniProtKB">
        <authorList>
            <consortium name="Ensembl"/>
        </authorList>
    </citation>
    <scope>IDENTIFICATION</scope>
</reference>
<dbReference type="PANTHER" id="PTHR44314">
    <property type="entry name" value="CILIA- AND FLAGELLA-ASSOCIATED PROTEIN 70"/>
    <property type="match status" value="1"/>
</dbReference>
<dbReference type="SUPFAM" id="SSF48452">
    <property type="entry name" value="TPR-like"/>
    <property type="match status" value="1"/>
</dbReference>
<dbReference type="InterPro" id="IPR052628">
    <property type="entry name" value="CFAP70"/>
</dbReference>
<keyword evidence="4" id="KW-1185">Reference proteome</keyword>
<dbReference type="InParanoid" id="A0A3Q3LN62"/>
<keyword evidence="2" id="KW-0802">TPR repeat</keyword>
<evidence type="ECO:0000313" key="3">
    <source>
        <dbReference type="Ensembl" id="ENSMAMP00000014642.2"/>
    </source>
</evidence>
<dbReference type="Ensembl" id="ENSMAMT00000015048.2">
    <property type="protein sequence ID" value="ENSMAMP00000014642.2"/>
    <property type="gene ID" value="ENSMAMG00000009915.2"/>
</dbReference>